<dbReference type="InterPro" id="IPR003594">
    <property type="entry name" value="HATPase_dom"/>
</dbReference>
<dbReference type="SUPFAM" id="SSF47226">
    <property type="entry name" value="Histidine-containing phosphotransfer domain, HPT domain"/>
    <property type="match status" value="1"/>
</dbReference>
<evidence type="ECO:0000256" key="6">
    <source>
        <dbReference type="ARBA" id="ARBA00022840"/>
    </source>
</evidence>
<keyword evidence="9 10" id="KW-0472">Membrane</keyword>
<comment type="subunit">
    <text evidence="10">Interacts with RcsC and RcsB.</text>
</comment>
<dbReference type="Gene3D" id="1.20.120.160">
    <property type="entry name" value="HPT domain"/>
    <property type="match status" value="1"/>
</dbReference>
<feature type="modified residue" description="Phosphohistidine" evidence="10 11">
    <location>
        <position position="843"/>
    </location>
</feature>
<evidence type="ECO:0000256" key="11">
    <source>
        <dbReference type="PROSITE-ProRule" id="PRU00110"/>
    </source>
</evidence>
<dbReference type="NCBIfam" id="NF007907">
    <property type="entry name" value="PRK10618.1"/>
    <property type="match status" value="1"/>
</dbReference>
<keyword evidence="3 10" id="KW-0597">Phosphoprotein</keyword>
<comment type="PTM">
    <text evidence="10">Phosphorylated by RcsC.</text>
</comment>
<comment type="function">
    <text evidence="10">Component of the Rcs signaling system, which controls transcription of numerous genes. RcsD is a phosphotransfer intermediate between the sensor kinase RcsC and the response regulator RcsB. It acquires a phosphoryl group from RcsC and transfers it to RcsB.</text>
</comment>
<dbReference type="InterPro" id="IPR005467">
    <property type="entry name" value="His_kinase_dom"/>
</dbReference>
<dbReference type="InterPro" id="IPR036641">
    <property type="entry name" value="HPT_dom_sf"/>
</dbReference>
<dbReference type="Proteomes" id="UP001152651">
    <property type="component" value="Unassembled WGS sequence"/>
</dbReference>
<dbReference type="PROSITE" id="PS50109">
    <property type="entry name" value="HIS_KIN"/>
    <property type="match status" value="1"/>
</dbReference>
<dbReference type="Pfam" id="PF02518">
    <property type="entry name" value="HATPase_c"/>
    <property type="match status" value="1"/>
</dbReference>
<feature type="domain" description="HPt" evidence="13">
    <location>
        <begin position="804"/>
        <end position="891"/>
    </location>
</feature>
<evidence type="ECO:0000256" key="9">
    <source>
        <dbReference type="ARBA" id="ARBA00023136"/>
    </source>
</evidence>
<comment type="similarity">
    <text evidence="10">Belongs to the RcsD family.</text>
</comment>
<dbReference type="InterPro" id="IPR038616">
    <property type="entry name" value="RcsD_ABL_sf"/>
</dbReference>
<evidence type="ECO:0000256" key="2">
    <source>
        <dbReference type="ARBA" id="ARBA00022475"/>
    </source>
</evidence>
<dbReference type="EC" id="2.7.2.-" evidence="10"/>
<feature type="transmembrane region" description="Helical" evidence="10">
    <location>
        <begin position="21"/>
        <end position="46"/>
    </location>
</feature>
<keyword evidence="7 10" id="KW-1133">Transmembrane helix</keyword>
<dbReference type="Gene3D" id="3.40.50.11620">
    <property type="entry name" value="Phosphotransferase RcsD, RcsD-ABL domain"/>
    <property type="match status" value="1"/>
</dbReference>
<evidence type="ECO:0000256" key="5">
    <source>
        <dbReference type="ARBA" id="ARBA00022741"/>
    </source>
</evidence>
<dbReference type="EMBL" id="CALSBS010000022">
    <property type="protein sequence ID" value="CAH6661333.1"/>
    <property type="molecule type" value="Genomic_DNA"/>
</dbReference>
<dbReference type="Gene3D" id="3.30.565.10">
    <property type="entry name" value="Histidine kinase-like ATPase, C-terminal domain"/>
    <property type="match status" value="1"/>
</dbReference>
<keyword evidence="4 10" id="KW-0812">Transmembrane</keyword>
<keyword evidence="2 10" id="KW-1003">Cell membrane</keyword>
<evidence type="ECO:0000256" key="4">
    <source>
        <dbReference type="ARBA" id="ARBA00022692"/>
    </source>
</evidence>
<dbReference type="Pfam" id="PF16359">
    <property type="entry name" value="RcsD_ABL"/>
    <property type="match status" value="1"/>
</dbReference>
<evidence type="ECO:0000313" key="15">
    <source>
        <dbReference type="Proteomes" id="UP001152651"/>
    </source>
</evidence>
<keyword evidence="10" id="KW-0997">Cell inner membrane</keyword>
<keyword evidence="5 10" id="KW-0547">Nucleotide-binding</keyword>
<evidence type="ECO:0000259" key="12">
    <source>
        <dbReference type="PROSITE" id="PS50109"/>
    </source>
</evidence>
<dbReference type="InterPro" id="IPR032306">
    <property type="entry name" value="RcsD_ABL"/>
</dbReference>
<dbReference type="PROSITE" id="PS50894">
    <property type="entry name" value="HPT"/>
    <property type="match status" value="1"/>
</dbReference>
<protein>
    <recommendedName>
        <fullName evidence="10">Phosphotransferase RcsD</fullName>
        <ecNumber evidence="10">2.7.2.-</ecNumber>
    </recommendedName>
    <alternativeName>
        <fullName evidence="10">Phosphotransfer intermediate RcsD</fullName>
    </alternativeName>
</protein>
<dbReference type="InterPro" id="IPR008207">
    <property type="entry name" value="Sig_transdc_His_kin_Hpt_dom"/>
</dbReference>
<dbReference type="RefSeq" id="WP_149462041.1">
    <property type="nucleotide sequence ID" value="NZ_CALSBS010000022.1"/>
</dbReference>
<dbReference type="CDD" id="cd00088">
    <property type="entry name" value="HPT"/>
    <property type="match status" value="1"/>
</dbReference>
<evidence type="ECO:0000313" key="14">
    <source>
        <dbReference type="EMBL" id="CAH6661333.1"/>
    </source>
</evidence>
<keyword evidence="8 10" id="KW-0902">Two-component regulatory system</keyword>
<dbReference type="HAMAP" id="MF_00980">
    <property type="entry name" value="RcsD"/>
    <property type="match status" value="1"/>
</dbReference>
<dbReference type="PANTHER" id="PTHR45339">
    <property type="entry name" value="HYBRID SIGNAL TRANSDUCTION HISTIDINE KINASE J"/>
    <property type="match status" value="1"/>
</dbReference>
<evidence type="ECO:0000256" key="8">
    <source>
        <dbReference type="ARBA" id="ARBA00023012"/>
    </source>
</evidence>
<evidence type="ECO:0000259" key="13">
    <source>
        <dbReference type="PROSITE" id="PS50894"/>
    </source>
</evidence>
<keyword evidence="10" id="KW-0418">Kinase</keyword>
<dbReference type="InterPro" id="IPR036890">
    <property type="entry name" value="HATPase_C_sf"/>
</dbReference>
<keyword evidence="15" id="KW-1185">Reference proteome</keyword>
<comment type="caution">
    <text evidence="14">The sequence shown here is derived from an EMBL/GenBank/DDBJ whole genome shotgun (WGS) entry which is preliminary data.</text>
</comment>
<dbReference type="Pfam" id="PF01627">
    <property type="entry name" value="Hpt"/>
    <property type="match status" value="1"/>
</dbReference>
<keyword evidence="6 10" id="KW-0067">ATP-binding</keyword>
<dbReference type="PANTHER" id="PTHR45339:SF1">
    <property type="entry name" value="HYBRID SIGNAL TRANSDUCTION HISTIDINE KINASE J"/>
    <property type="match status" value="1"/>
</dbReference>
<comment type="caution">
    <text evidence="10">Lacks conserved residue(s) required for the propagation of feature annotation.</text>
</comment>
<name>A0ABM9FED4_9ENTR</name>
<reference evidence="14" key="1">
    <citation type="submission" date="2022-05" db="EMBL/GenBank/DDBJ databases">
        <authorList>
            <person name="Blom J."/>
        </authorList>
    </citation>
    <scope>NUCLEOTIDE SEQUENCE</scope>
    <source>
        <strain evidence="14">Type strain: CPO20170097</strain>
    </source>
</reference>
<feature type="domain" description="Histidine kinase" evidence="12">
    <location>
        <begin position="470"/>
        <end position="680"/>
    </location>
</feature>
<keyword evidence="10" id="KW-0808">Transferase</keyword>
<evidence type="ECO:0000256" key="1">
    <source>
        <dbReference type="ARBA" id="ARBA00004651"/>
    </source>
</evidence>
<dbReference type="InterPro" id="IPR030861">
    <property type="entry name" value="Ptransferase_RcsD"/>
</dbReference>
<comment type="subcellular location">
    <subcellularLocation>
        <location evidence="10">Cell inner membrane</location>
        <topology evidence="10">Multi-pass membrane protein</topology>
    </subcellularLocation>
    <subcellularLocation>
        <location evidence="1">Cell membrane</location>
        <topology evidence="1">Multi-pass membrane protein</topology>
    </subcellularLocation>
</comment>
<dbReference type="SMART" id="SM00387">
    <property type="entry name" value="HATPase_c"/>
    <property type="match status" value="1"/>
</dbReference>
<evidence type="ECO:0000256" key="10">
    <source>
        <dbReference type="HAMAP-Rule" id="MF_00980"/>
    </source>
</evidence>
<organism evidence="14 15">
    <name type="scientific">Pseudocitrobacter vendiensis</name>
    <dbReference type="NCBI Taxonomy" id="2488306"/>
    <lineage>
        <taxon>Bacteria</taxon>
        <taxon>Pseudomonadati</taxon>
        <taxon>Pseudomonadota</taxon>
        <taxon>Gammaproteobacteria</taxon>
        <taxon>Enterobacterales</taxon>
        <taxon>Enterobacteriaceae</taxon>
        <taxon>Pseudocitrobacter</taxon>
    </lineage>
</organism>
<proteinExistence type="inferred from homology"/>
<dbReference type="SUPFAM" id="SSF55874">
    <property type="entry name" value="ATPase domain of HSP90 chaperone/DNA topoisomerase II/histidine kinase"/>
    <property type="match status" value="1"/>
</dbReference>
<evidence type="ECO:0000256" key="7">
    <source>
        <dbReference type="ARBA" id="ARBA00022989"/>
    </source>
</evidence>
<sequence length="891" mass="99939">MSQSDKKTSGKFSLLPGSITRFFLLMIIVLLVTMGVMIQSAVNAWLKDKSYQIVDMTHAVHKRIDTWRYATWQIYDNIAAAPSTATSSEGLQETRLKQDVYYLEKPRRKTEALIFGSHDSSTLEITQRMSTYLDTLWGAETIPWSMYYLNGQDNSLILISTLPLKDLSSGFKESTVGSIVDSRRAEMLQQANTLDERETFSSLRRLAWQNGHYFTLRTTFNQPGHLATVVAFDLPINDLVPPAMSLDSFRLEQDPSQNALRSQDKEPSDSVAINFNSSRIEISSSLNSTGMRLVWQVPFGTLLLDTFQNIMLPLLLNISLLALALFGYSTFRHQTGRKSAATAPVSGANNELRLLRAINEEIVSLLPLGLLVHDQESNRTLISNKIADHLLPHLNLQNITSMADQHQGVIQATINNELYEIRQFRSQVSPRMQIFIIRDQDREVLVNKKLKQAQRLYEKNQQGRAAFMQNISDTLKQPIKTLAAEAAAIDTTESQKLANNADLLVRLVDEIQLANMLENDSWKGASTLFSLQDLIDEVVPEVLPAIKRKGLQLLINNQLPAKEQRHGDRDALRRILLLLIQYAVTTTQIGKITLEVNADESAGERLTFRILDTGNGVSHGEIDNLHFPYLNDTQSDRYGKANALTFWLCDQLARKLGGHLNIKARESLGTRYSLHVKMAAREEDGEQEERLLDDVVAMVDITSNEIRSIVTRQLESWGATCITPDERATSQEFDIFLTDNPSNLTASGLLLSDDEAGIRKIGPGQLRVNFNISNAMQDAVLQLIEEQLAQEEVTESPLGGDENAELQASGYYALFVDTVPEDVSRLYTECDARDFAALAQTAHRLKGVFAMLNLVPGKQLCETLEHLIREKDAPAIEKYVSDIDAYVKSLL</sequence>
<evidence type="ECO:0000256" key="3">
    <source>
        <dbReference type="ARBA" id="ARBA00022553"/>
    </source>
</evidence>
<accession>A0ABM9FED4</accession>
<gene>
    <name evidence="14" type="primary">hPtr</name>
    <name evidence="10" type="synonym">rcsD</name>
    <name evidence="14" type="ORF">FBBNIHIM_19690</name>
</gene>